<dbReference type="EMBL" id="JMEE01000001">
    <property type="protein sequence ID" value="RWR03424.1"/>
    <property type="molecule type" value="Genomic_DNA"/>
</dbReference>
<evidence type="ECO:0000259" key="1">
    <source>
        <dbReference type="Pfam" id="PF13649"/>
    </source>
</evidence>
<name>A0A443IH47_9GAMM</name>
<keyword evidence="3" id="KW-1185">Reference proteome</keyword>
<evidence type="ECO:0000313" key="2">
    <source>
        <dbReference type="EMBL" id="RWR03424.1"/>
    </source>
</evidence>
<accession>A0A443IH47</accession>
<dbReference type="AlphaFoldDB" id="A0A443IH47"/>
<protein>
    <submittedName>
        <fullName evidence="2">Methyltransferase</fullName>
    </submittedName>
</protein>
<dbReference type="SUPFAM" id="SSF53335">
    <property type="entry name" value="S-adenosyl-L-methionine-dependent methyltransferases"/>
    <property type="match status" value="1"/>
</dbReference>
<dbReference type="Pfam" id="PF13649">
    <property type="entry name" value="Methyltransf_25"/>
    <property type="match status" value="1"/>
</dbReference>
<dbReference type="Gene3D" id="3.40.50.150">
    <property type="entry name" value="Vaccinia Virus protein VP39"/>
    <property type="match status" value="1"/>
</dbReference>
<evidence type="ECO:0000313" key="3">
    <source>
        <dbReference type="Proteomes" id="UP000288794"/>
    </source>
</evidence>
<dbReference type="CDD" id="cd02440">
    <property type="entry name" value="AdoMet_MTases"/>
    <property type="match status" value="1"/>
</dbReference>
<feature type="domain" description="Methyltransferase" evidence="1">
    <location>
        <begin position="65"/>
        <end position="149"/>
    </location>
</feature>
<comment type="caution">
    <text evidence="2">The sequence shown here is derived from an EMBL/GenBank/DDBJ whole genome shotgun (WGS) entry which is preliminary data.</text>
</comment>
<keyword evidence="2" id="KW-0808">Transferase</keyword>
<dbReference type="RefSeq" id="WP_128174122.1">
    <property type="nucleotide sequence ID" value="NZ_CP071409.1"/>
</dbReference>
<dbReference type="Proteomes" id="UP000288794">
    <property type="component" value="Unassembled WGS sequence"/>
</dbReference>
<gene>
    <name evidence="2" type="ORF">ED28_00105</name>
</gene>
<dbReference type="GO" id="GO:0032259">
    <property type="term" value="P:methylation"/>
    <property type="evidence" value="ECO:0007669"/>
    <property type="project" value="UniProtKB-KW"/>
</dbReference>
<sequence length="272" mass="30856">MLIDDIDFAALYRQQLRLARRTEKTPAHWDKRAKAMAERASLPQDGYLQQLLGKIDLHGARTFFDMGCGPGNLVLAVSPRLEQVYGIDYSPGMLAVATRQAQRLGVANAHWIERSWDETWDDLPVCDIAVASRSTLPADLKAAMRRLNRQARLRVYTTHIVDPLFMPAAIQRALGRDVVELPTYIYAINILYQMGIKARLDFIRGSNYQGDNSTFERFCNNVTWSSGSLNDVEKKRLLVWYQQKISNGEPIVTPTRDWALISWTSVPDATLS</sequence>
<keyword evidence="2" id="KW-0489">Methyltransferase</keyword>
<dbReference type="GO" id="GO:0008168">
    <property type="term" value="F:methyltransferase activity"/>
    <property type="evidence" value="ECO:0007669"/>
    <property type="project" value="UniProtKB-KW"/>
</dbReference>
<proteinExistence type="predicted"/>
<dbReference type="InterPro" id="IPR029063">
    <property type="entry name" value="SAM-dependent_MTases_sf"/>
</dbReference>
<organism evidence="2 3">
    <name type="scientific">[Pantoea] beijingensis</name>
    <dbReference type="NCBI Taxonomy" id="1324864"/>
    <lineage>
        <taxon>Bacteria</taxon>
        <taxon>Pseudomonadati</taxon>
        <taxon>Pseudomonadota</taxon>
        <taxon>Gammaproteobacteria</taxon>
        <taxon>Enterobacterales</taxon>
        <taxon>Erwiniaceae</taxon>
        <taxon>Erwinia</taxon>
    </lineage>
</organism>
<reference evidence="2 3" key="1">
    <citation type="submission" date="2014-04" db="EMBL/GenBank/DDBJ databases">
        <title>Draft genome sequence of Pantoea beijingensis strain LMG 27579, an emerging pathogen to Pleurotus eryngii with potential industrial application.</title>
        <authorList>
            <person name="Xu F."/>
            <person name="Liu Y."/>
            <person name="Wang S."/>
            <person name="Yin Y."/>
            <person name="Ma Y."/>
            <person name="Zhao S."/>
            <person name="Rong C."/>
        </authorList>
    </citation>
    <scope>NUCLEOTIDE SEQUENCE [LARGE SCALE GENOMIC DNA]</scope>
    <source>
        <strain evidence="2 3">LMG 27579</strain>
    </source>
</reference>
<dbReference type="InterPro" id="IPR041698">
    <property type="entry name" value="Methyltransf_25"/>
</dbReference>